<reference evidence="2 3" key="1">
    <citation type="submission" date="2021-12" db="EMBL/GenBank/DDBJ databases">
        <title>Discovery of the Pendulisporaceae a myxobacterial family with distinct sporulation behavior and unique specialized metabolism.</title>
        <authorList>
            <person name="Garcia R."/>
            <person name="Popoff A."/>
            <person name="Bader C.D."/>
            <person name="Loehr J."/>
            <person name="Walesch S."/>
            <person name="Walt C."/>
            <person name="Boldt J."/>
            <person name="Bunk B."/>
            <person name="Haeckl F.J.F.P.J."/>
            <person name="Gunesch A.P."/>
            <person name="Birkelbach J."/>
            <person name="Nuebel U."/>
            <person name="Pietschmann T."/>
            <person name="Bach T."/>
            <person name="Mueller R."/>
        </authorList>
    </citation>
    <scope>NUCLEOTIDE SEQUENCE [LARGE SCALE GENOMIC DNA]</scope>
    <source>
        <strain evidence="2 3">MSr11954</strain>
    </source>
</reference>
<dbReference type="EMBL" id="CP089984">
    <property type="protein sequence ID" value="WXB14810.1"/>
    <property type="molecule type" value="Genomic_DNA"/>
</dbReference>
<protein>
    <submittedName>
        <fullName evidence="2">Beta-lactamase family protein</fullName>
    </submittedName>
</protein>
<dbReference type="InterPro" id="IPR050789">
    <property type="entry name" value="Diverse_Enzym_Activities"/>
</dbReference>
<dbReference type="Gene3D" id="3.40.710.10">
    <property type="entry name" value="DD-peptidase/beta-lactamase superfamily"/>
    <property type="match status" value="1"/>
</dbReference>
<dbReference type="PANTHER" id="PTHR43283:SF7">
    <property type="entry name" value="BETA-LACTAMASE-RELATED DOMAIN-CONTAINING PROTEIN"/>
    <property type="match status" value="1"/>
</dbReference>
<dbReference type="SUPFAM" id="SSF56601">
    <property type="entry name" value="beta-lactamase/transpeptidase-like"/>
    <property type="match status" value="1"/>
</dbReference>
<accession>A0ABZ2LVQ9</accession>
<dbReference type="InterPro" id="IPR001466">
    <property type="entry name" value="Beta-lactam-related"/>
</dbReference>
<proteinExistence type="predicted"/>
<evidence type="ECO:0000313" key="2">
    <source>
        <dbReference type="EMBL" id="WXB14810.1"/>
    </source>
</evidence>
<sequence>MAIIGQCAACESTSSTPTPFHDLEQRSRSGEIPNIHSVLVLQHGKTLAEWYLAGNDVEYGQGPGMVNHDATTLHDVRSISKSVVALLFGIAVSERAVKDLDVPVLDSFPEYADLRTPDRLRIRMRDLLSMTMGVAWDEDSVPYGDPRNSETAMDMAPDRYRYVLEQPILAPPGEKFQYSGACTALLAAILTRATGTPLDAYAQQKLWGPLAVTKQVWAKDTKGVPIAASGLRLTPRDMGKLGQMVLDHGRWNDQQVVPAAWIDDATALHALTEPDPKCGWGYGYHFWLSPGCIVTPPTPWYMAAGYGGQRIWVVPSRDLVVVVTAGNYERPDQSKIATSVLADVLAVVPAP</sequence>
<dbReference type="InterPro" id="IPR012338">
    <property type="entry name" value="Beta-lactam/transpept-like"/>
</dbReference>
<keyword evidence="3" id="KW-1185">Reference proteome</keyword>
<feature type="domain" description="Beta-lactamase-related" evidence="1">
    <location>
        <begin position="37"/>
        <end position="329"/>
    </location>
</feature>
<evidence type="ECO:0000259" key="1">
    <source>
        <dbReference type="Pfam" id="PF00144"/>
    </source>
</evidence>
<name>A0ABZ2LVQ9_9BACT</name>
<dbReference type="PANTHER" id="PTHR43283">
    <property type="entry name" value="BETA-LACTAMASE-RELATED"/>
    <property type="match status" value="1"/>
</dbReference>
<gene>
    <name evidence="2" type="ORF">LZC94_44210</name>
</gene>
<dbReference type="RefSeq" id="WP_394824434.1">
    <property type="nucleotide sequence ID" value="NZ_CP089984.1"/>
</dbReference>
<dbReference type="Pfam" id="PF00144">
    <property type="entry name" value="Beta-lactamase"/>
    <property type="match status" value="1"/>
</dbReference>
<dbReference type="Proteomes" id="UP001370348">
    <property type="component" value="Chromosome"/>
</dbReference>
<organism evidence="2 3">
    <name type="scientific">Pendulispora albinea</name>
    <dbReference type="NCBI Taxonomy" id="2741071"/>
    <lineage>
        <taxon>Bacteria</taxon>
        <taxon>Pseudomonadati</taxon>
        <taxon>Myxococcota</taxon>
        <taxon>Myxococcia</taxon>
        <taxon>Myxococcales</taxon>
        <taxon>Sorangiineae</taxon>
        <taxon>Pendulisporaceae</taxon>
        <taxon>Pendulispora</taxon>
    </lineage>
</organism>
<evidence type="ECO:0000313" key="3">
    <source>
        <dbReference type="Proteomes" id="UP001370348"/>
    </source>
</evidence>